<accession>A0A0C3F3L7</accession>
<reference evidence="2" key="2">
    <citation type="submission" date="2015-01" db="EMBL/GenBank/DDBJ databases">
        <title>Evolutionary Origins and Diversification of the Mycorrhizal Mutualists.</title>
        <authorList>
            <consortium name="DOE Joint Genome Institute"/>
            <consortium name="Mycorrhizal Genomics Consortium"/>
            <person name="Kohler A."/>
            <person name="Kuo A."/>
            <person name="Nagy L.G."/>
            <person name="Floudas D."/>
            <person name="Copeland A."/>
            <person name="Barry K.W."/>
            <person name="Cichocki N."/>
            <person name="Veneault-Fourrey C."/>
            <person name="LaButti K."/>
            <person name="Lindquist E.A."/>
            <person name="Lipzen A."/>
            <person name="Lundell T."/>
            <person name="Morin E."/>
            <person name="Murat C."/>
            <person name="Riley R."/>
            <person name="Ohm R."/>
            <person name="Sun H."/>
            <person name="Tunlid A."/>
            <person name="Henrissat B."/>
            <person name="Grigoriev I.V."/>
            <person name="Hibbett D.S."/>
            <person name="Martin F."/>
        </authorList>
    </citation>
    <scope>NUCLEOTIDE SEQUENCE [LARGE SCALE GENOMIC DNA]</scope>
    <source>
        <strain evidence="2">F 1598</strain>
    </source>
</reference>
<dbReference type="Proteomes" id="UP000054166">
    <property type="component" value="Unassembled WGS sequence"/>
</dbReference>
<sequence length="81" mass="9317">MSCQDGRQKHSIIKAHLPEKILLWVNYISHTAYNVRCPMAAKKQELRNSPNGTCVTRAGTMIIQALAELKTEYTNIRWARF</sequence>
<evidence type="ECO:0000313" key="1">
    <source>
        <dbReference type="EMBL" id="KIM79375.1"/>
    </source>
</evidence>
<proteinExistence type="predicted"/>
<organism evidence="1 2">
    <name type="scientific">Piloderma croceum (strain F 1598)</name>
    <dbReference type="NCBI Taxonomy" id="765440"/>
    <lineage>
        <taxon>Eukaryota</taxon>
        <taxon>Fungi</taxon>
        <taxon>Dikarya</taxon>
        <taxon>Basidiomycota</taxon>
        <taxon>Agaricomycotina</taxon>
        <taxon>Agaricomycetes</taxon>
        <taxon>Agaricomycetidae</taxon>
        <taxon>Atheliales</taxon>
        <taxon>Atheliaceae</taxon>
        <taxon>Piloderma</taxon>
    </lineage>
</organism>
<reference evidence="1 2" key="1">
    <citation type="submission" date="2014-04" db="EMBL/GenBank/DDBJ databases">
        <authorList>
            <consortium name="DOE Joint Genome Institute"/>
            <person name="Kuo A."/>
            <person name="Tarkka M."/>
            <person name="Buscot F."/>
            <person name="Kohler A."/>
            <person name="Nagy L.G."/>
            <person name="Floudas D."/>
            <person name="Copeland A."/>
            <person name="Barry K.W."/>
            <person name="Cichocki N."/>
            <person name="Veneault-Fourrey C."/>
            <person name="LaButti K."/>
            <person name="Lindquist E.A."/>
            <person name="Lipzen A."/>
            <person name="Lundell T."/>
            <person name="Morin E."/>
            <person name="Murat C."/>
            <person name="Sun H."/>
            <person name="Tunlid A."/>
            <person name="Henrissat B."/>
            <person name="Grigoriev I.V."/>
            <person name="Hibbett D.S."/>
            <person name="Martin F."/>
            <person name="Nordberg H.P."/>
            <person name="Cantor M.N."/>
            <person name="Hua S.X."/>
        </authorList>
    </citation>
    <scope>NUCLEOTIDE SEQUENCE [LARGE SCALE GENOMIC DNA]</scope>
    <source>
        <strain evidence="1 2">F 1598</strain>
    </source>
</reference>
<dbReference type="EMBL" id="KN833010">
    <property type="protein sequence ID" value="KIM79375.1"/>
    <property type="molecule type" value="Genomic_DNA"/>
</dbReference>
<keyword evidence="2" id="KW-1185">Reference proteome</keyword>
<dbReference type="AlphaFoldDB" id="A0A0C3F3L7"/>
<evidence type="ECO:0000313" key="2">
    <source>
        <dbReference type="Proteomes" id="UP000054166"/>
    </source>
</evidence>
<dbReference type="HOGENOM" id="CLU_2574711_0_0_1"/>
<gene>
    <name evidence="1" type="ORF">PILCRDRAFT_823635</name>
</gene>
<name>A0A0C3F3L7_PILCF</name>
<dbReference type="InParanoid" id="A0A0C3F3L7"/>
<protein>
    <submittedName>
        <fullName evidence="1">Uncharacterized protein</fullName>
    </submittedName>
</protein>